<feature type="domain" description="Heterokaryon incompatibility" evidence="2">
    <location>
        <begin position="117"/>
        <end position="277"/>
    </location>
</feature>
<evidence type="ECO:0000256" key="1">
    <source>
        <dbReference type="SAM" id="MobiDB-lite"/>
    </source>
</evidence>
<gene>
    <name evidence="3" type="ORF">B0T25DRAFT_357672</name>
</gene>
<reference evidence="3" key="2">
    <citation type="submission" date="2023-06" db="EMBL/GenBank/DDBJ databases">
        <authorList>
            <consortium name="Lawrence Berkeley National Laboratory"/>
            <person name="Haridas S."/>
            <person name="Hensen N."/>
            <person name="Bonometti L."/>
            <person name="Westerberg I."/>
            <person name="Brannstrom I.O."/>
            <person name="Guillou S."/>
            <person name="Cros-Aarteil S."/>
            <person name="Calhoun S."/>
            <person name="Kuo A."/>
            <person name="Mondo S."/>
            <person name="Pangilinan J."/>
            <person name="Riley R."/>
            <person name="Labutti K."/>
            <person name="Andreopoulos B."/>
            <person name="Lipzen A."/>
            <person name="Chen C."/>
            <person name="Yanf M."/>
            <person name="Daum C."/>
            <person name="Ng V."/>
            <person name="Clum A."/>
            <person name="Steindorff A."/>
            <person name="Ohm R."/>
            <person name="Martin F."/>
            <person name="Silar P."/>
            <person name="Natvig D."/>
            <person name="Lalanne C."/>
            <person name="Gautier V."/>
            <person name="Ament-Velasquez S.L."/>
            <person name="Kruys A."/>
            <person name="Hutchinson M.I."/>
            <person name="Powell A.J."/>
            <person name="Barry K."/>
            <person name="Miller A.N."/>
            <person name="Grigoriev I.V."/>
            <person name="Debuchy R."/>
            <person name="Gladieux P."/>
            <person name="Thoren M.H."/>
            <person name="Johannesson H."/>
        </authorList>
    </citation>
    <scope>NUCLEOTIDE SEQUENCE</scope>
    <source>
        <strain evidence="3">CBS 955.72</strain>
    </source>
</reference>
<evidence type="ECO:0000259" key="2">
    <source>
        <dbReference type="Pfam" id="PF06985"/>
    </source>
</evidence>
<dbReference type="InterPro" id="IPR010730">
    <property type="entry name" value="HET"/>
</dbReference>
<proteinExistence type="predicted"/>
<organism evidence="3 4">
    <name type="scientific">Lasiosphaeria hispida</name>
    <dbReference type="NCBI Taxonomy" id="260671"/>
    <lineage>
        <taxon>Eukaryota</taxon>
        <taxon>Fungi</taxon>
        <taxon>Dikarya</taxon>
        <taxon>Ascomycota</taxon>
        <taxon>Pezizomycotina</taxon>
        <taxon>Sordariomycetes</taxon>
        <taxon>Sordariomycetidae</taxon>
        <taxon>Sordariales</taxon>
        <taxon>Lasiosphaeriaceae</taxon>
        <taxon>Lasiosphaeria</taxon>
    </lineage>
</organism>
<protein>
    <submittedName>
        <fullName evidence="3">Heterokaryon incompatibility protein-domain-containing protein</fullName>
    </submittedName>
</protein>
<dbReference type="PANTHER" id="PTHR24148:SF64">
    <property type="entry name" value="HETEROKARYON INCOMPATIBILITY DOMAIN-CONTAINING PROTEIN"/>
    <property type="match status" value="1"/>
</dbReference>
<keyword evidence="4" id="KW-1185">Reference proteome</keyword>
<comment type="caution">
    <text evidence="3">The sequence shown here is derived from an EMBL/GenBank/DDBJ whole genome shotgun (WGS) entry which is preliminary data.</text>
</comment>
<accession>A0AAJ0M8Q9</accession>
<evidence type="ECO:0000313" key="3">
    <source>
        <dbReference type="EMBL" id="KAK3342055.1"/>
    </source>
</evidence>
<sequence>MSVHAFTPGPRLCTRLLSGVRFGQESTIATSPRPKKKRPSGVVRGTADRKAHTLAVSASDEFRYTRLRPTSMGNDGADRLGAKKPKTFRLVELLPGKPGDPIRCRLHEVATGTRTAYEAMSYCWGNPQDKTAIECNGKRLGIPSTLAAALGGLRQRDRPRHLWADAICIDQSDPLDKAMQVPRMRSIYSGSQRTLVWLGAVTDSAAPRISLGSRACVHLAVPILGLADRRRAAPTVRVLDSRTGEARRMSVFSGSFYLTMAYMLRQEWFRRAWVVQEVAVSAGVTILFDHLEYQWDELVAALKFLYGVKFPLAFLPSPQHLAAIDHERNLHASLASSLPGVLVRHRRCRATDQRDKIFAFAGLVSPASAARDVRVTYADADPPAAVFRELATSIITRDRSLDILSGLPTSSPRAGAPISLPSWVPDWSSEPDLNRSYAWSVGPATLAGIETRDGLGQACRFAATRRSRYNKPEISGDTLTVPGHLLGTVTYAGPSFAGVRLPTEVSRFRDIPKGWMQTLRSVLQARDVLVQWKTAVVPAPITSASAQTKIPGGGRLYPPTGEDMDVVFWQTICAGGYATSPVLQKAASIWERLMRSRANNVVLTGVLRSFDVMGALYSTFVFVAILLKNDPVIEHRLQGWYVLNRRMVKLRNQSVGLANCAVEVGDEVFLLQGSSVPLILRRCEKVGAWRFIGDAYVHGFMNGAAWDEIKCRPVRIT</sequence>
<dbReference type="PANTHER" id="PTHR24148">
    <property type="entry name" value="ANKYRIN REPEAT DOMAIN-CONTAINING PROTEIN 39 HOMOLOG-RELATED"/>
    <property type="match status" value="1"/>
</dbReference>
<dbReference type="AlphaFoldDB" id="A0AAJ0M8Q9"/>
<evidence type="ECO:0000313" key="4">
    <source>
        <dbReference type="Proteomes" id="UP001275084"/>
    </source>
</evidence>
<dbReference type="Proteomes" id="UP001275084">
    <property type="component" value="Unassembled WGS sequence"/>
</dbReference>
<feature type="region of interest" description="Disordered" evidence="1">
    <location>
        <begin position="25"/>
        <end position="50"/>
    </location>
</feature>
<name>A0AAJ0M8Q9_9PEZI</name>
<dbReference type="EMBL" id="JAUIQD010000008">
    <property type="protein sequence ID" value="KAK3342055.1"/>
    <property type="molecule type" value="Genomic_DNA"/>
</dbReference>
<dbReference type="InterPro" id="IPR052895">
    <property type="entry name" value="HetReg/Transcr_Mod"/>
</dbReference>
<reference evidence="3" key="1">
    <citation type="journal article" date="2023" name="Mol. Phylogenet. Evol.">
        <title>Genome-scale phylogeny and comparative genomics of the fungal order Sordariales.</title>
        <authorList>
            <person name="Hensen N."/>
            <person name="Bonometti L."/>
            <person name="Westerberg I."/>
            <person name="Brannstrom I.O."/>
            <person name="Guillou S."/>
            <person name="Cros-Aarteil S."/>
            <person name="Calhoun S."/>
            <person name="Haridas S."/>
            <person name="Kuo A."/>
            <person name="Mondo S."/>
            <person name="Pangilinan J."/>
            <person name="Riley R."/>
            <person name="LaButti K."/>
            <person name="Andreopoulos B."/>
            <person name="Lipzen A."/>
            <person name="Chen C."/>
            <person name="Yan M."/>
            <person name="Daum C."/>
            <person name="Ng V."/>
            <person name="Clum A."/>
            <person name="Steindorff A."/>
            <person name="Ohm R.A."/>
            <person name="Martin F."/>
            <person name="Silar P."/>
            <person name="Natvig D.O."/>
            <person name="Lalanne C."/>
            <person name="Gautier V."/>
            <person name="Ament-Velasquez S.L."/>
            <person name="Kruys A."/>
            <person name="Hutchinson M.I."/>
            <person name="Powell A.J."/>
            <person name="Barry K."/>
            <person name="Miller A.N."/>
            <person name="Grigoriev I.V."/>
            <person name="Debuchy R."/>
            <person name="Gladieux P."/>
            <person name="Hiltunen Thoren M."/>
            <person name="Johannesson H."/>
        </authorList>
    </citation>
    <scope>NUCLEOTIDE SEQUENCE</scope>
    <source>
        <strain evidence="3">CBS 955.72</strain>
    </source>
</reference>
<dbReference type="Pfam" id="PF06985">
    <property type="entry name" value="HET"/>
    <property type="match status" value="1"/>
</dbReference>